<evidence type="ECO:0000313" key="4">
    <source>
        <dbReference type="EMBL" id="BDG62288.1"/>
    </source>
</evidence>
<dbReference type="Pfam" id="PF02074">
    <property type="entry name" value="Peptidase_M32"/>
    <property type="match status" value="1"/>
</dbReference>
<dbReference type="InterPro" id="IPR001333">
    <property type="entry name" value="Peptidase_M32_Taq"/>
</dbReference>
<feature type="binding site" evidence="2">
    <location>
        <position position="274"/>
    </location>
    <ligand>
        <name>Zn(2+)</name>
        <dbReference type="ChEBI" id="CHEBI:29105"/>
        <note>catalytic</note>
    </ligand>
</feature>
<feature type="binding site" evidence="2">
    <location>
        <position position="300"/>
    </location>
    <ligand>
        <name>Zn(2+)</name>
        <dbReference type="ChEBI" id="CHEBI:29105"/>
        <note>catalytic</note>
    </ligand>
</feature>
<dbReference type="KEGG" id="cmic:caldi_33780"/>
<keyword evidence="1" id="KW-0645">Protease</keyword>
<keyword evidence="1 2" id="KW-0479">Metal-binding</keyword>
<evidence type="ECO:0000256" key="3">
    <source>
        <dbReference type="PIRSR" id="PIRSR006615-2"/>
    </source>
</evidence>
<protein>
    <recommendedName>
        <fullName evidence="1">Metal-dependent carboxypeptidase</fullName>
        <ecNumber evidence="1">3.4.17.19</ecNumber>
    </recommendedName>
</protein>
<dbReference type="CDD" id="cd06460">
    <property type="entry name" value="M32_Taq"/>
    <property type="match status" value="1"/>
</dbReference>
<keyword evidence="5" id="KW-1185">Reference proteome</keyword>
<dbReference type="PIRSF" id="PIRSF006615">
    <property type="entry name" value="Zn_crbxpep_Taq"/>
    <property type="match status" value="1"/>
</dbReference>
<evidence type="ECO:0000256" key="1">
    <source>
        <dbReference type="PIRNR" id="PIRNR006615"/>
    </source>
</evidence>
<dbReference type="SUPFAM" id="SSF55486">
    <property type="entry name" value="Metalloproteases ('zincins'), catalytic domain"/>
    <property type="match status" value="1"/>
</dbReference>
<dbReference type="EMBL" id="AP025628">
    <property type="protein sequence ID" value="BDG62288.1"/>
    <property type="molecule type" value="Genomic_DNA"/>
</dbReference>
<comment type="similarity">
    <text evidence="1">Belongs to the peptidase M32 family.</text>
</comment>
<name>A0AA35CP98_9FIRM</name>
<dbReference type="PANTHER" id="PTHR34217:SF1">
    <property type="entry name" value="CARBOXYPEPTIDASE 1"/>
    <property type="match status" value="1"/>
</dbReference>
<sequence length="505" mass="56727">MSQGHPEAYGKLLEILREVDDLQRAAAVLSWDQQCYMPPGGASARGEQLATLERVAHERFTRPDIGELLDRLDGWAKGLEQGSAEASLIRVTRREYDRARRVPQDLVHRLSRARTRAFDAWLQAREERRFATFAGPFADLVALEVELTEALGYAETRYDALLDQSEPGVTTRALERLFGRLREVQVPLVQAIAEKPRRPGPEGVVAPAGSEGAIWEMCQSLLRDIGFDFRRGRLDRSVHPFTTMFSVGDVRLTVRPNGLNLHNTVFTVLHEGGHALYNQGIPAEFEGTPLAGGASGGVHESQSRLWENLVGRSREFWEYYLPRARQHFPALAELRPEEAYRLVNAAGPSLIRTDADEVTYNLHIILRFEIERALLDGDLPAAEVPGAWAEKMRAYLGLTPADDLEGALQDIHWAWGGFATFPSYTLGNVISAQLWDAARAAHPEIPDQVRRGDFGTLLGWLREHVHAHGAKFTPDELVQRATGQHLDPEPYLLYLRHKYGELYEL</sequence>
<gene>
    <name evidence="4" type="ORF">caldi_33780</name>
</gene>
<keyword evidence="1" id="KW-0482">Metalloprotease</keyword>
<comment type="cofactor">
    <cofactor evidence="2">
        <name>Zn(2+)</name>
        <dbReference type="ChEBI" id="CHEBI:29105"/>
    </cofactor>
    <text evidence="2">Binds 1 zinc ion per subunit.</text>
</comment>
<dbReference type="Gene3D" id="1.10.1370.30">
    <property type="match status" value="1"/>
</dbReference>
<dbReference type="GO" id="GO:0006508">
    <property type="term" value="P:proteolysis"/>
    <property type="evidence" value="ECO:0007669"/>
    <property type="project" value="UniProtKB-UniRule"/>
</dbReference>
<feature type="active site" description="Proton donor/acceptor" evidence="3">
    <location>
        <position position="271"/>
    </location>
</feature>
<dbReference type="PANTHER" id="PTHR34217">
    <property type="entry name" value="METAL-DEPENDENT CARBOXYPEPTIDASE"/>
    <property type="match status" value="1"/>
</dbReference>
<dbReference type="EC" id="3.4.17.19" evidence="1"/>
<proteinExistence type="inferred from homology"/>
<dbReference type="GO" id="GO:0004181">
    <property type="term" value="F:metallocarboxypeptidase activity"/>
    <property type="evidence" value="ECO:0007669"/>
    <property type="project" value="UniProtKB-UniRule"/>
</dbReference>
<comment type="catalytic activity">
    <reaction evidence="1">
        <text>Release of a C-terminal amino acid with broad specificity, except for -Pro.</text>
        <dbReference type="EC" id="3.4.17.19"/>
    </reaction>
</comment>
<dbReference type="RefSeq" id="WP_264842880.1">
    <property type="nucleotide sequence ID" value="NZ_AP025628.1"/>
</dbReference>
<keyword evidence="1 4" id="KW-0121">Carboxypeptidase</keyword>
<comment type="function">
    <text evidence="1">Broad specificity carboxypetidase that releases amino acids sequentially from the C-terminus, including neutral, aromatic, polar and basic residues.</text>
</comment>
<feature type="binding site" evidence="2">
    <location>
        <position position="270"/>
    </location>
    <ligand>
        <name>Zn(2+)</name>
        <dbReference type="ChEBI" id="CHEBI:29105"/>
        <note>catalytic</note>
    </ligand>
</feature>
<dbReference type="AlphaFoldDB" id="A0AA35CP98"/>
<evidence type="ECO:0000256" key="2">
    <source>
        <dbReference type="PIRSR" id="PIRSR006615-1"/>
    </source>
</evidence>
<keyword evidence="2" id="KW-0862">Zinc</keyword>
<organism evidence="4 5">
    <name type="scientific">Caldinitratiruptor microaerophilus</name>
    <dbReference type="NCBI Taxonomy" id="671077"/>
    <lineage>
        <taxon>Bacteria</taxon>
        <taxon>Bacillati</taxon>
        <taxon>Bacillota</taxon>
        <taxon>Clostridia</taxon>
        <taxon>Eubacteriales</taxon>
        <taxon>Symbiobacteriaceae</taxon>
        <taxon>Caldinitratiruptor</taxon>
    </lineage>
</organism>
<evidence type="ECO:0000313" key="5">
    <source>
        <dbReference type="Proteomes" id="UP001163687"/>
    </source>
</evidence>
<dbReference type="GO" id="GO:0046872">
    <property type="term" value="F:metal ion binding"/>
    <property type="evidence" value="ECO:0007669"/>
    <property type="project" value="UniProtKB-KW"/>
</dbReference>
<reference evidence="4" key="1">
    <citation type="submission" date="2022-03" db="EMBL/GenBank/DDBJ databases">
        <title>Complete genome sequence of Caldinitratiruptor microaerophilus.</title>
        <authorList>
            <person name="Mukaiyama R."/>
            <person name="Nishiyama T."/>
            <person name="Ueda K."/>
        </authorList>
    </citation>
    <scope>NUCLEOTIDE SEQUENCE</scope>
    <source>
        <strain evidence="4">JCM 16183</strain>
    </source>
</reference>
<dbReference type="Proteomes" id="UP001163687">
    <property type="component" value="Chromosome"/>
</dbReference>
<accession>A0AA35CP98</accession>
<dbReference type="PRINTS" id="PR00998">
    <property type="entry name" value="CRBOXYPTASET"/>
</dbReference>
<dbReference type="PROSITE" id="PS52034">
    <property type="entry name" value="PEPTIDASE_M32"/>
    <property type="match status" value="1"/>
</dbReference>
<keyword evidence="1" id="KW-0378">Hydrolase</keyword>